<gene>
    <name evidence="3" type="ORF">Q8A70_05580</name>
</gene>
<dbReference type="PRINTS" id="PR01713">
    <property type="entry name" value="NUCEPIMERASE"/>
</dbReference>
<keyword evidence="1" id="KW-0520">NAD</keyword>
<evidence type="ECO:0000313" key="3">
    <source>
        <dbReference type="EMBL" id="MDQ7247123.1"/>
    </source>
</evidence>
<protein>
    <submittedName>
        <fullName evidence="3">GDP-mannose 4,6-dehydratase</fullName>
        <ecNumber evidence="3">4.2.1.47</ecNumber>
    </submittedName>
</protein>
<dbReference type="Gene3D" id="3.40.50.720">
    <property type="entry name" value="NAD(P)-binding Rossmann-like Domain"/>
    <property type="match status" value="1"/>
</dbReference>
<proteinExistence type="predicted"/>
<dbReference type="Proteomes" id="UP001230156">
    <property type="component" value="Unassembled WGS sequence"/>
</dbReference>
<keyword evidence="4" id="KW-1185">Reference proteome</keyword>
<dbReference type="InterPro" id="IPR001509">
    <property type="entry name" value="Epimerase_deHydtase"/>
</dbReference>
<evidence type="ECO:0000313" key="4">
    <source>
        <dbReference type="Proteomes" id="UP001230156"/>
    </source>
</evidence>
<sequence>MTILVTGAAGFLGMHVAKRLLQRGEKVVGVDNMDAYYSLELKEARLAELEEDANFTFHYLDIGDSQAAGAVFALYPDLEGIVHMAAQVGVGHSLANPQAFLNTNISGMFVLLEECRKLKHLKNVVYGSSSAVYGGNRKVPFSETDQANQPRSIYAASKRADELLAAAYANITQVPMTGLRLFAVYGPWGRPDMFFYAFAEAIVAKRPIRVYNNGDFRRDFTYVDDAVHAIVAALDNPIRRPDGIAADAFIPHQIVNIGNDKSNSLSEFIAELEKALGIPAIIENEPMKKDDLRDTYADIALARREYGFEPKTPLSEGVPRFVDWFKRFHRL</sequence>
<feature type="domain" description="NAD-dependent epimerase/dehydratase" evidence="2">
    <location>
        <begin position="3"/>
        <end position="240"/>
    </location>
</feature>
<organism evidence="3 4">
    <name type="scientific">Dongia sedimenti</name>
    <dbReference type="NCBI Taxonomy" id="3064282"/>
    <lineage>
        <taxon>Bacteria</taxon>
        <taxon>Pseudomonadati</taxon>
        <taxon>Pseudomonadota</taxon>
        <taxon>Alphaproteobacteria</taxon>
        <taxon>Rhodospirillales</taxon>
        <taxon>Dongiaceae</taxon>
        <taxon>Dongia</taxon>
    </lineage>
</organism>
<evidence type="ECO:0000256" key="1">
    <source>
        <dbReference type="ARBA" id="ARBA00023027"/>
    </source>
</evidence>
<dbReference type="EMBL" id="JAUYVI010000002">
    <property type="protein sequence ID" value="MDQ7247123.1"/>
    <property type="molecule type" value="Genomic_DNA"/>
</dbReference>
<dbReference type="SUPFAM" id="SSF51735">
    <property type="entry name" value="NAD(P)-binding Rossmann-fold domains"/>
    <property type="match status" value="1"/>
</dbReference>
<dbReference type="InterPro" id="IPR036291">
    <property type="entry name" value="NAD(P)-bd_dom_sf"/>
</dbReference>
<evidence type="ECO:0000259" key="2">
    <source>
        <dbReference type="Pfam" id="PF01370"/>
    </source>
</evidence>
<dbReference type="PANTHER" id="PTHR43574">
    <property type="entry name" value="EPIMERASE-RELATED"/>
    <property type="match status" value="1"/>
</dbReference>
<dbReference type="RefSeq" id="WP_379954527.1">
    <property type="nucleotide sequence ID" value="NZ_JAUYVI010000002.1"/>
</dbReference>
<dbReference type="GO" id="GO:0008446">
    <property type="term" value="F:GDP-mannose 4,6-dehydratase activity"/>
    <property type="evidence" value="ECO:0007669"/>
    <property type="project" value="UniProtKB-EC"/>
</dbReference>
<dbReference type="EC" id="4.2.1.47" evidence="3"/>
<reference evidence="4" key="1">
    <citation type="submission" date="2023-08" db="EMBL/GenBank/DDBJ databases">
        <title>Rhodospirillaceae gen. nov., a novel taxon isolated from the Yangtze River Yuezi River estuary sludge.</title>
        <authorList>
            <person name="Ruan L."/>
        </authorList>
    </citation>
    <scope>NUCLEOTIDE SEQUENCE [LARGE SCALE GENOMIC DNA]</scope>
    <source>
        <strain evidence="4">R-7</strain>
    </source>
</reference>
<comment type="caution">
    <text evidence="3">The sequence shown here is derived from an EMBL/GenBank/DDBJ whole genome shotgun (WGS) entry which is preliminary data.</text>
</comment>
<dbReference type="Pfam" id="PF01370">
    <property type="entry name" value="Epimerase"/>
    <property type="match status" value="1"/>
</dbReference>
<keyword evidence="3" id="KW-0456">Lyase</keyword>
<accession>A0ABU0YKD1</accession>
<name>A0ABU0YKD1_9PROT</name>